<dbReference type="EMBL" id="JAHHIF010000011">
    <property type="protein sequence ID" value="MBW4544840.1"/>
    <property type="molecule type" value="Genomic_DNA"/>
</dbReference>
<name>A0A951PJ43_9CYAN</name>
<dbReference type="SUPFAM" id="SSF51735">
    <property type="entry name" value="NAD(P)-binding Rossmann-fold domains"/>
    <property type="match status" value="1"/>
</dbReference>
<evidence type="ECO:0000256" key="3">
    <source>
        <dbReference type="ARBA" id="ARBA00023027"/>
    </source>
</evidence>
<organism evidence="5 6">
    <name type="scientific">Symplocastrum torsivum CPER-KK1</name>
    <dbReference type="NCBI Taxonomy" id="450513"/>
    <lineage>
        <taxon>Bacteria</taxon>
        <taxon>Bacillati</taxon>
        <taxon>Cyanobacteriota</taxon>
        <taxon>Cyanophyceae</taxon>
        <taxon>Oscillatoriophycideae</taxon>
        <taxon>Oscillatoriales</taxon>
        <taxon>Microcoleaceae</taxon>
        <taxon>Symplocastrum</taxon>
    </lineage>
</organism>
<dbReference type="InterPro" id="IPR002347">
    <property type="entry name" value="SDR_fam"/>
</dbReference>
<evidence type="ECO:0000256" key="1">
    <source>
        <dbReference type="ARBA" id="ARBA00006484"/>
    </source>
</evidence>
<reference evidence="5" key="1">
    <citation type="submission" date="2021-05" db="EMBL/GenBank/DDBJ databases">
        <authorList>
            <person name="Pietrasiak N."/>
            <person name="Ward R."/>
            <person name="Stajich J.E."/>
            <person name="Kurbessoian T."/>
        </authorList>
    </citation>
    <scope>NUCLEOTIDE SEQUENCE</scope>
    <source>
        <strain evidence="5">CPER-KK1</strain>
    </source>
</reference>
<dbReference type="Pfam" id="PF00106">
    <property type="entry name" value="adh_short"/>
    <property type="match status" value="1"/>
</dbReference>
<dbReference type="PANTHER" id="PTHR42760">
    <property type="entry name" value="SHORT-CHAIN DEHYDROGENASES/REDUCTASES FAMILY MEMBER"/>
    <property type="match status" value="1"/>
</dbReference>
<dbReference type="CDD" id="cd05233">
    <property type="entry name" value="SDR_c"/>
    <property type="match status" value="1"/>
</dbReference>
<evidence type="ECO:0000256" key="4">
    <source>
        <dbReference type="RuleBase" id="RU000363"/>
    </source>
</evidence>
<evidence type="ECO:0000256" key="2">
    <source>
        <dbReference type="ARBA" id="ARBA00023002"/>
    </source>
</evidence>
<protein>
    <submittedName>
        <fullName evidence="5">Mycofactocin-coupled SDR family oxidoreductase</fullName>
    </submittedName>
</protein>
<reference evidence="5" key="2">
    <citation type="journal article" date="2022" name="Microbiol. Resour. Announc.">
        <title>Metagenome Sequencing to Explore Phylogenomics of Terrestrial Cyanobacteria.</title>
        <authorList>
            <person name="Ward R.D."/>
            <person name="Stajich J.E."/>
            <person name="Johansen J.R."/>
            <person name="Huntemann M."/>
            <person name="Clum A."/>
            <person name="Foster B."/>
            <person name="Foster B."/>
            <person name="Roux S."/>
            <person name="Palaniappan K."/>
            <person name="Varghese N."/>
            <person name="Mukherjee S."/>
            <person name="Reddy T.B.K."/>
            <person name="Daum C."/>
            <person name="Copeland A."/>
            <person name="Chen I.A."/>
            <person name="Ivanova N.N."/>
            <person name="Kyrpides N.C."/>
            <person name="Shapiro N."/>
            <person name="Eloe-Fadrosh E.A."/>
            <person name="Pietrasiak N."/>
        </authorList>
    </citation>
    <scope>NUCLEOTIDE SEQUENCE</scope>
    <source>
        <strain evidence="5">CPER-KK1</strain>
    </source>
</reference>
<dbReference type="NCBIfam" id="TIGR03971">
    <property type="entry name" value="SDR_subfam_1"/>
    <property type="match status" value="1"/>
</dbReference>
<dbReference type="PRINTS" id="PR00080">
    <property type="entry name" value="SDRFAMILY"/>
</dbReference>
<accession>A0A951PJ43</accession>
<dbReference type="InterPro" id="IPR036291">
    <property type="entry name" value="NAD(P)-bd_dom_sf"/>
</dbReference>
<keyword evidence="3" id="KW-0520">NAD</keyword>
<dbReference type="FunFam" id="3.40.50.720:FF:000084">
    <property type="entry name" value="Short-chain dehydrogenase reductase"/>
    <property type="match status" value="1"/>
</dbReference>
<dbReference type="Proteomes" id="UP000753908">
    <property type="component" value="Unassembled WGS sequence"/>
</dbReference>
<sequence length="333" mass="35643">MPNKAGKKKPSASLTRRQIIAGSSAALAGLATIGSIQVNEATGQPPVEDEVNRSNRMERLQGKVAIITGAARGIGRACAVALAREGADIVALDIASQINSVKYPMAALEDLAETDRQIKALGQRSITIQADVRNSSQMQAAVDRAIQEFGKVDIMVPNAGICTYVPSLDQMSEAEWDDVIDVNLSGVARSMRAVIPHMRDRKSGRIIVVNSCNSRFGSPGSPSYNASKWGVLGLIKCVATEVAKDNITVNAVNPTGVRTLMTQNDEARRWANPENPTQENLENALRSFNSQPRSFLEPEEIANALLFFAMPEAGAITGEAMDVAAGANVRWNS</sequence>
<comment type="caution">
    <text evidence="5">The sequence shown here is derived from an EMBL/GenBank/DDBJ whole genome shotgun (WGS) entry which is preliminary data.</text>
</comment>
<dbReference type="InterPro" id="IPR023985">
    <property type="entry name" value="SDR_subfam_1"/>
</dbReference>
<dbReference type="PRINTS" id="PR00081">
    <property type="entry name" value="GDHRDH"/>
</dbReference>
<gene>
    <name evidence="5" type="ORF">KME25_10415</name>
</gene>
<dbReference type="AlphaFoldDB" id="A0A951PJ43"/>
<evidence type="ECO:0000313" key="6">
    <source>
        <dbReference type="Proteomes" id="UP000753908"/>
    </source>
</evidence>
<dbReference type="Gene3D" id="3.40.50.720">
    <property type="entry name" value="NAD(P)-binding Rossmann-like Domain"/>
    <property type="match status" value="1"/>
</dbReference>
<dbReference type="GO" id="GO:0016616">
    <property type="term" value="F:oxidoreductase activity, acting on the CH-OH group of donors, NAD or NADP as acceptor"/>
    <property type="evidence" value="ECO:0007669"/>
    <property type="project" value="TreeGrafter"/>
</dbReference>
<comment type="similarity">
    <text evidence="1 4">Belongs to the short-chain dehydrogenases/reductases (SDR) family.</text>
</comment>
<dbReference type="PROSITE" id="PS00061">
    <property type="entry name" value="ADH_SHORT"/>
    <property type="match status" value="1"/>
</dbReference>
<dbReference type="PANTHER" id="PTHR42760:SF40">
    <property type="entry name" value="3-OXOACYL-[ACYL-CARRIER-PROTEIN] REDUCTASE, CHLOROPLASTIC"/>
    <property type="match status" value="1"/>
</dbReference>
<proteinExistence type="inferred from homology"/>
<dbReference type="GO" id="GO:0030497">
    <property type="term" value="P:fatty acid elongation"/>
    <property type="evidence" value="ECO:0007669"/>
    <property type="project" value="TreeGrafter"/>
</dbReference>
<keyword evidence="2" id="KW-0560">Oxidoreductase</keyword>
<dbReference type="InterPro" id="IPR020904">
    <property type="entry name" value="Sc_DH/Rdtase_CS"/>
</dbReference>
<evidence type="ECO:0000313" key="5">
    <source>
        <dbReference type="EMBL" id="MBW4544840.1"/>
    </source>
</evidence>